<keyword evidence="2" id="KW-0121">Carboxypeptidase</keyword>
<dbReference type="InterPro" id="IPR027461">
    <property type="entry name" value="Carboxypeptidase_A_C_sf"/>
</dbReference>
<gene>
    <name evidence="8" type="ORF">H8700_00945</name>
</gene>
<dbReference type="Gene3D" id="3.50.30.60">
    <property type="entry name" value="LD-carboxypeptidase A C-terminal domain-like"/>
    <property type="match status" value="1"/>
</dbReference>
<reference evidence="8 9" key="1">
    <citation type="submission" date="2020-08" db="EMBL/GenBank/DDBJ databases">
        <title>Genome public.</title>
        <authorList>
            <person name="Liu C."/>
            <person name="Sun Q."/>
        </authorList>
    </citation>
    <scope>NUCLEOTIDE SEQUENCE [LARGE SCALE GENOMIC DNA]</scope>
    <source>
        <strain evidence="8 9">BX3</strain>
    </source>
</reference>
<dbReference type="PANTHER" id="PTHR30237">
    <property type="entry name" value="MURAMOYLTETRAPEPTIDE CARBOXYPEPTIDASE"/>
    <property type="match status" value="1"/>
</dbReference>
<protein>
    <submittedName>
        <fullName evidence="8">LD-carboxypeptidase</fullName>
    </submittedName>
</protein>
<proteinExistence type="inferred from homology"/>
<evidence type="ECO:0000259" key="7">
    <source>
        <dbReference type="Pfam" id="PF17676"/>
    </source>
</evidence>
<dbReference type="SUPFAM" id="SSF141986">
    <property type="entry name" value="LD-carboxypeptidase A C-terminal domain-like"/>
    <property type="match status" value="1"/>
</dbReference>
<dbReference type="InterPro" id="IPR029062">
    <property type="entry name" value="Class_I_gatase-like"/>
</dbReference>
<comment type="caution">
    <text evidence="8">The sequence shown here is derived from an EMBL/GenBank/DDBJ whole genome shotgun (WGS) entry which is preliminary data.</text>
</comment>
<evidence type="ECO:0000256" key="1">
    <source>
        <dbReference type="ARBA" id="ARBA00010233"/>
    </source>
</evidence>
<feature type="domain" description="LD-carboxypeptidase C-terminal" evidence="7">
    <location>
        <begin position="204"/>
        <end position="325"/>
    </location>
</feature>
<accession>A0ABR7MR68</accession>
<dbReference type="InterPro" id="IPR003507">
    <property type="entry name" value="S66_fam"/>
</dbReference>
<evidence type="ECO:0000313" key="8">
    <source>
        <dbReference type="EMBL" id="MBC8556291.1"/>
    </source>
</evidence>
<keyword evidence="3" id="KW-0645">Protease</keyword>
<name>A0ABR7MR68_9FIRM</name>
<organism evidence="8 9">
    <name type="scientific">Jutongia hominis</name>
    <dbReference type="NCBI Taxonomy" id="2763664"/>
    <lineage>
        <taxon>Bacteria</taxon>
        <taxon>Bacillati</taxon>
        <taxon>Bacillota</taxon>
        <taxon>Clostridia</taxon>
        <taxon>Lachnospirales</taxon>
        <taxon>Lachnospiraceae</taxon>
        <taxon>Jutongia</taxon>
    </lineage>
</organism>
<keyword evidence="9" id="KW-1185">Reference proteome</keyword>
<evidence type="ECO:0000256" key="5">
    <source>
        <dbReference type="ARBA" id="ARBA00022825"/>
    </source>
</evidence>
<dbReference type="Pfam" id="PF02016">
    <property type="entry name" value="Peptidase_S66"/>
    <property type="match status" value="1"/>
</dbReference>
<evidence type="ECO:0000256" key="3">
    <source>
        <dbReference type="ARBA" id="ARBA00022670"/>
    </source>
</evidence>
<comment type="similarity">
    <text evidence="1">Belongs to the peptidase S66 family.</text>
</comment>
<dbReference type="SUPFAM" id="SSF52317">
    <property type="entry name" value="Class I glutamine amidotransferase-like"/>
    <property type="match status" value="1"/>
</dbReference>
<evidence type="ECO:0000256" key="2">
    <source>
        <dbReference type="ARBA" id="ARBA00022645"/>
    </source>
</evidence>
<dbReference type="PANTHER" id="PTHR30237:SF2">
    <property type="entry name" value="MUREIN TETRAPEPTIDE CARBOXYPEPTIDASE"/>
    <property type="match status" value="1"/>
</dbReference>
<dbReference type="PIRSF" id="PIRSF028757">
    <property type="entry name" value="LD-carboxypeptidase"/>
    <property type="match status" value="1"/>
</dbReference>
<dbReference type="Pfam" id="PF17676">
    <property type="entry name" value="Peptidase_S66C"/>
    <property type="match status" value="1"/>
</dbReference>
<dbReference type="InterPro" id="IPR040449">
    <property type="entry name" value="Peptidase_S66_N"/>
</dbReference>
<dbReference type="Gene3D" id="3.40.50.10740">
    <property type="entry name" value="Class I glutamine amidotransferase-like"/>
    <property type="match status" value="1"/>
</dbReference>
<dbReference type="InterPro" id="IPR040921">
    <property type="entry name" value="Peptidase_S66C"/>
</dbReference>
<keyword evidence="5" id="KW-0720">Serine protease</keyword>
<dbReference type="Proteomes" id="UP000637513">
    <property type="component" value="Unassembled WGS sequence"/>
</dbReference>
<feature type="domain" description="LD-carboxypeptidase N-terminal" evidence="6">
    <location>
        <begin position="13"/>
        <end position="135"/>
    </location>
</feature>
<dbReference type="CDD" id="cd07062">
    <property type="entry name" value="Peptidase_S66_mccF_like"/>
    <property type="match status" value="1"/>
</dbReference>
<evidence type="ECO:0000256" key="4">
    <source>
        <dbReference type="ARBA" id="ARBA00022801"/>
    </source>
</evidence>
<sequence length="339" mass="38231">MRIPEFLKENGTIGFVAPSYGCNIEPYKSAFDHAQDILKQRGYRLLSGPNCYEGKGIGISNEPKLCGAELNDFFAKKDVDVILSCGGGELMCEVLDHVAFEQIASEEPKWYMGFSDNTNMTFLLTTLCDTASVYGPCAPAFGMEPWYASVEDAMLLLEGKKHIFTGYPKWEKESKKDEEHPLEPYYLTQDRILVKVPDQDSKMRGRILGGCLDCLGKLVGTGYDKVKEFNQKYAKDGIIWYFEACDLNVMDIRRTLWQLDHAGWFEQAKGFLVGRPLCFGEELFGLNQYDAVTGVLSKYHVPIIMDLDIGHIPPMMPMINGVLADVTVQENDIQIAYQF</sequence>
<dbReference type="InterPro" id="IPR027478">
    <property type="entry name" value="LdcA_N"/>
</dbReference>
<keyword evidence="4" id="KW-0378">Hydrolase</keyword>
<evidence type="ECO:0000313" key="9">
    <source>
        <dbReference type="Proteomes" id="UP000637513"/>
    </source>
</evidence>
<dbReference type="RefSeq" id="WP_249302326.1">
    <property type="nucleotide sequence ID" value="NZ_JACRSW010000001.1"/>
</dbReference>
<evidence type="ECO:0000259" key="6">
    <source>
        <dbReference type="Pfam" id="PF02016"/>
    </source>
</evidence>
<dbReference type="EMBL" id="JACRSW010000001">
    <property type="protein sequence ID" value="MBC8556291.1"/>
    <property type="molecule type" value="Genomic_DNA"/>
</dbReference>